<reference evidence="2 3" key="1">
    <citation type="submission" date="2024-02" db="EMBL/GenBank/DDBJ databases">
        <title>Seven novel Bacillus-like species.</title>
        <authorList>
            <person name="Liu G."/>
        </authorList>
    </citation>
    <scope>NUCLEOTIDE SEQUENCE [LARGE SCALE GENOMIC DNA]</scope>
    <source>
        <strain evidence="2 3">FJAT-52991</strain>
    </source>
</reference>
<dbReference type="Pfam" id="PF01935">
    <property type="entry name" value="DUF87"/>
    <property type="match status" value="1"/>
</dbReference>
<keyword evidence="2" id="KW-0067">ATP-binding</keyword>
<dbReference type="PANTHER" id="PTHR42957:SF1">
    <property type="entry name" value="HELICASE MJ1565-RELATED"/>
    <property type="match status" value="1"/>
</dbReference>
<organism evidence="2 3">
    <name type="scientific">Bacillus kandeliae</name>
    <dbReference type="NCBI Taxonomy" id="3129297"/>
    <lineage>
        <taxon>Bacteria</taxon>
        <taxon>Bacillati</taxon>
        <taxon>Bacillota</taxon>
        <taxon>Bacilli</taxon>
        <taxon>Bacillales</taxon>
        <taxon>Bacillaceae</taxon>
        <taxon>Bacillus</taxon>
    </lineage>
</organism>
<keyword evidence="3" id="KW-1185">Reference proteome</keyword>
<feature type="domain" description="Helicase HerA central" evidence="1">
    <location>
        <begin position="162"/>
        <end position="445"/>
    </location>
</feature>
<dbReference type="SUPFAM" id="SSF52540">
    <property type="entry name" value="P-loop containing nucleoside triphosphate hydrolases"/>
    <property type="match status" value="1"/>
</dbReference>
<accession>A0ABZ2N2C9</accession>
<proteinExistence type="predicted"/>
<dbReference type="GO" id="GO:0005524">
    <property type="term" value="F:ATP binding"/>
    <property type="evidence" value="ECO:0007669"/>
    <property type="project" value="UniProtKB-KW"/>
</dbReference>
<dbReference type="Proteomes" id="UP001387364">
    <property type="component" value="Chromosome"/>
</dbReference>
<dbReference type="RefSeq" id="WP_338749489.1">
    <property type="nucleotide sequence ID" value="NZ_CP147404.1"/>
</dbReference>
<dbReference type="EMBL" id="CP147404">
    <property type="protein sequence ID" value="WXB91720.1"/>
    <property type="molecule type" value="Genomic_DNA"/>
</dbReference>
<dbReference type="InterPro" id="IPR027417">
    <property type="entry name" value="P-loop_NTPase"/>
</dbReference>
<sequence>MKEGGINLISAKDDHFGQVVSISGMNLIIELNKDLLQRNLEQQIIIDGKVVKMHVGIVGDIFLIGDLDSNNIHFGIFEEVKLVTSYEDVANNQNQFTNQSVSNDKNKAVAIAKIIGYQDKSIEDRLKFQRGIGHYPRFNSKCYLLTSDEKKSLFSLSNGEGIKVGNVAGIESEEVAIHIDKFLGKHSVILGSTGSGKSSTVASILQKILKEYQYSHILFFDLHDEYSAAFNSEEFSKRVNKINSNGFKLPYWLLNFEEFQSIFLGDMDSTKNGDGIRILKEQILKLKEKEHDKIKTQVGDIEKISINSPIYFDIDMLLDDITKLNRRTIWRSDNALALNEDGTDFLVSQGNTNVDRPGKGQDKVNQDLNYFGKLNQVIEKISSIRNDRRFTFLFQDDVEDSLFIKSYLENLLCIPKDEDKAQLTILDLSKIPSEVTPVIIGIVSRICFEFKLWEENSNTLPFYLVFEEAHNYIPKETTSNTRLTKKYIERIAKEGRKYGITQLIISQRPSDLSSTIISQCSNFFVLRVTNPEDQAFIRHVLPDHLSALTNMIPLFQNGETLIVGECVPLPIKGIIDKPNPAPNSNDVSFKEAWSKPLDSYDISKTIFRWWDVKENE</sequence>
<dbReference type="Gene3D" id="3.40.50.300">
    <property type="entry name" value="P-loop containing nucleotide triphosphate hydrolases"/>
    <property type="match status" value="2"/>
</dbReference>
<keyword evidence="2" id="KW-0547">Nucleotide-binding</keyword>
<evidence type="ECO:0000313" key="3">
    <source>
        <dbReference type="Proteomes" id="UP001387364"/>
    </source>
</evidence>
<name>A0ABZ2N2C9_9BACI</name>
<protein>
    <submittedName>
        <fullName evidence="2">ATP-binding protein</fullName>
    </submittedName>
</protein>
<dbReference type="InterPro" id="IPR008571">
    <property type="entry name" value="HerA-like"/>
</dbReference>
<dbReference type="PANTHER" id="PTHR42957">
    <property type="entry name" value="HELICASE MJ1565-RELATED"/>
    <property type="match status" value="1"/>
</dbReference>
<gene>
    <name evidence="2" type="ORF">WDJ61_10590</name>
</gene>
<evidence type="ECO:0000313" key="2">
    <source>
        <dbReference type="EMBL" id="WXB91720.1"/>
    </source>
</evidence>
<evidence type="ECO:0000259" key="1">
    <source>
        <dbReference type="Pfam" id="PF01935"/>
    </source>
</evidence>
<dbReference type="InterPro" id="IPR002789">
    <property type="entry name" value="HerA_central"/>
</dbReference>